<evidence type="ECO:0000313" key="3">
    <source>
        <dbReference type="EMBL" id="MBC1510208.1"/>
    </source>
</evidence>
<organism evidence="2 4">
    <name type="scientific">Listeria immobilis</name>
    <dbReference type="NCBI Taxonomy" id="2713502"/>
    <lineage>
        <taxon>Bacteria</taxon>
        <taxon>Bacillati</taxon>
        <taxon>Bacillota</taxon>
        <taxon>Bacilli</taxon>
        <taxon>Bacillales</taxon>
        <taxon>Listeriaceae</taxon>
        <taxon>Listeria</taxon>
    </lineage>
</organism>
<dbReference type="InterPro" id="IPR014710">
    <property type="entry name" value="RmlC-like_jellyroll"/>
</dbReference>
<sequence>MLADEVREMIAELDRNKLDESWVRKERFARNEVIQNETFRKEFFIVARGVLHLENKNFRIIHFFFNGDVVNRQIAMINIDKELGLVCDTEVLLIYVNREYFFDFATKKPLFLKWLLEETLYNNKKLYHELIKKELPIEKRIIQSLQYICERSNEETDSESQQVPIYMNKMKIAKYAGVFCTELFEKWSLLINENVVEEKDGLLFIKKK</sequence>
<protein>
    <submittedName>
        <fullName evidence="2">Crp/Fnr family transcriptional regulator</fullName>
    </submittedName>
</protein>
<evidence type="ECO:0000313" key="5">
    <source>
        <dbReference type="Proteomes" id="UP000587800"/>
    </source>
</evidence>
<dbReference type="Proteomes" id="UP000587800">
    <property type="component" value="Unassembled WGS sequence"/>
</dbReference>
<dbReference type="Proteomes" id="UP000561617">
    <property type="component" value="Unassembled WGS sequence"/>
</dbReference>
<name>A0A7X0X914_9LIST</name>
<evidence type="ECO:0000313" key="4">
    <source>
        <dbReference type="Proteomes" id="UP000561617"/>
    </source>
</evidence>
<dbReference type="EMBL" id="JAASTW010000012">
    <property type="protein sequence ID" value="MBC1489401.1"/>
    <property type="molecule type" value="Genomic_DNA"/>
</dbReference>
<proteinExistence type="predicted"/>
<evidence type="ECO:0000256" key="1">
    <source>
        <dbReference type="ARBA" id="ARBA00023159"/>
    </source>
</evidence>
<dbReference type="Gene3D" id="2.60.120.10">
    <property type="entry name" value="Jelly Rolls"/>
    <property type="match status" value="1"/>
</dbReference>
<keyword evidence="1" id="KW-0010">Activator</keyword>
<reference evidence="4 5" key="1">
    <citation type="submission" date="2020-03" db="EMBL/GenBank/DDBJ databases">
        <title>Soil Listeria distribution.</title>
        <authorList>
            <person name="Liao J."/>
            <person name="Wiedmann M."/>
        </authorList>
    </citation>
    <scope>NUCLEOTIDE SEQUENCE [LARGE SCALE GENOMIC DNA]</scope>
    <source>
        <strain evidence="3 5">FSL L7-1515</strain>
        <strain evidence="2 4">FSL L7-1554</strain>
    </source>
</reference>
<comment type="caution">
    <text evidence="2">The sequence shown here is derived from an EMBL/GenBank/DDBJ whole genome shotgun (WGS) entry which is preliminary data.</text>
</comment>
<dbReference type="InterPro" id="IPR018490">
    <property type="entry name" value="cNMP-bd_dom_sf"/>
</dbReference>
<dbReference type="EMBL" id="JAASUB010000010">
    <property type="protein sequence ID" value="MBC1510208.1"/>
    <property type="molecule type" value="Genomic_DNA"/>
</dbReference>
<gene>
    <name evidence="2" type="ORF">HCJ38_10360</name>
    <name evidence="3" type="ORF">HCJ59_09955</name>
</gene>
<dbReference type="SUPFAM" id="SSF51206">
    <property type="entry name" value="cAMP-binding domain-like"/>
    <property type="match status" value="1"/>
</dbReference>
<dbReference type="AlphaFoldDB" id="A0A7X0X914"/>
<evidence type="ECO:0000313" key="2">
    <source>
        <dbReference type="EMBL" id="MBC1489401.1"/>
    </source>
</evidence>
<keyword evidence="5" id="KW-1185">Reference proteome</keyword>
<accession>A0A7X0X914</accession>